<evidence type="ECO:0000313" key="3">
    <source>
        <dbReference type="Proteomes" id="UP000320179"/>
    </source>
</evidence>
<protein>
    <submittedName>
        <fullName evidence="2">Uncharacterized protein</fullName>
    </submittedName>
</protein>
<dbReference type="EMBL" id="CP017174">
    <property type="protein sequence ID" value="QDE70188.1"/>
    <property type="molecule type" value="Genomic_DNA"/>
</dbReference>
<accession>A0AAE6G3B8</accession>
<keyword evidence="1" id="KW-0732">Signal</keyword>
<evidence type="ECO:0000256" key="1">
    <source>
        <dbReference type="SAM" id="SignalP"/>
    </source>
</evidence>
<feature type="signal peptide" evidence="1">
    <location>
        <begin position="1"/>
        <end position="28"/>
    </location>
</feature>
<dbReference type="RefSeq" id="WP_140794343.1">
    <property type="nucleotide sequence ID" value="NZ_CP017170.1"/>
</dbReference>
<dbReference type="AlphaFoldDB" id="A0AAE6G3B8"/>
<sequence length="234" mass="24932">MFGAVRISQLVSALATAIVTLTAAPAFAGIVFFDTTASMRSAAGYPITNTMDVDWAYANRSAEAVCAWAGYARGVYTGAQLGELMGIHCFTEDMVGWQDIPYDVGLSAWWESTVTPIGAQKSFRAEAAAHEECGTGTWGMPYDTGFLTGHHNSVTDNMGLVCINASNSQQKGAYTNDTAFPAMSTGFSLTSPWPAVRSVANQVCQHHGFETGFARGAATSGTAWVLYVWFTCIS</sequence>
<feature type="chain" id="PRO_5041943150" evidence="1">
    <location>
        <begin position="29"/>
        <end position="234"/>
    </location>
</feature>
<name>A0AAE6G3B8_MYXXA</name>
<proteinExistence type="predicted"/>
<evidence type="ECO:0000313" key="2">
    <source>
        <dbReference type="EMBL" id="QDE70188.1"/>
    </source>
</evidence>
<reference evidence="2 3" key="1">
    <citation type="journal article" date="2019" name="Science">
        <title>Social genes are selection hotspots in kin groups of a soil microbe.</title>
        <authorList>
            <person name="Wielgoss S."/>
            <person name="Wolfensberger R."/>
            <person name="Sun L."/>
            <person name="Fiegna F."/>
            <person name="Velicer G.J."/>
        </authorList>
    </citation>
    <scope>NUCLEOTIDE SEQUENCE [LARGE SCALE GENOMIC DNA]</scope>
    <source>
        <strain evidence="2 3">MC3.5.9c15</strain>
    </source>
</reference>
<dbReference type="Proteomes" id="UP000320179">
    <property type="component" value="Chromosome"/>
</dbReference>
<gene>
    <name evidence="2" type="ORF">BHS09_26200</name>
</gene>
<organism evidence="2 3">
    <name type="scientific">Myxococcus xanthus</name>
    <dbReference type="NCBI Taxonomy" id="34"/>
    <lineage>
        <taxon>Bacteria</taxon>
        <taxon>Pseudomonadati</taxon>
        <taxon>Myxococcota</taxon>
        <taxon>Myxococcia</taxon>
        <taxon>Myxococcales</taxon>
        <taxon>Cystobacterineae</taxon>
        <taxon>Myxococcaceae</taxon>
        <taxon>Myxococcus</taxon>
    </lineage>
</organism>